<sequence>MITRELTPVFQRQFASFRFMEVVSFSNGSIITVTDLSFLSTSVPNNTQIANVLINASSTVTGFDIEGSSVNVNGQFLEDGSEKNRLGYFYNLLISRTGRGKRMD</sequence>
<evidence type="ECO:0000313" key="1">
    <source>
        <dbReference type="EMBL" id="KAI3375777.1"/>
    </source>
</evidence>
<dbReference type="Proteomes" id="UP000831701">
    <property type="component" value="Chromosome 2"/>
</dbReference>
<evidence type="ECO:0000313" key="2">
    <source>
        <dbReference type="Proteomes" id="UP000831701"/>
    </source>
</evidence>
<keyword evidence="2" id="KW-1185">Reference proteome</keyword>
<organism evidence="1 2">
    <name type="scientific">Scortum barcoo</name>
    <name type="common">barcoo grunter</name>
    <dbReference type="NCBI Taxonomy" id="214431"/>
    <lineage>
        <taxon>Eukaryota</taxon>
        <taxon>Metazoa</taxon>
        <taxon>Chordata</taxon>
        <taxon>Craniata</taxon>
        <taxon>Vertebrata</taxon>
        <taxon>Euteleostomi</taxon>
        <taxon>Actinopterygii</taxon>
        <taxon>Neopterygii</taxon>
        <taxon>Teleostei</taxon>
        <taxon>Neoteleostei</taxon>
        <taxon>Acanthomorphata</taxon>
        <taxon>Eupercaria</taxon>
        <taxon>Centrarchiformes</taxon>
        <taxon>Terapontoidei</taxon>
        <taxon>Terapontidae</taxon>
        <taxon>Scortum</taxon>
    </lineage>
</organism>
<comment type="caution">
    <text evidence="1">The sequence shown here is derived from an EMBL/GenBank/DDBJ whole genome shotgun (WGS) entry which is preliminary data.</text>
</comment>
<protein>
    <submittedName>
        <fullName evidence="1">Uncharacterized protein</fullName>
    </submittedName>
</protein>
<name>A0ACB8X635_9TELE</name>
<proteinExistence type="predicted"/>
<reference evidence="1" key="1">
    <citation type="submission" date="2022-04" db="EMBL/GenBank/DDBJ databases">
        <title>Jade perch genome.</title>
        <authorList>
            <person name="Chao B."/>
        </authorList>
    </citation>
    <scope>NUCLEOTIDE SEQUENCE</scope>
    <source>
        <strain evidence="1">CB-2022</strain>
    </source>
</reference>
<dbReference type="EMBL" id="CM041532">
    <property type="protein sequence ID" value="KAI3375777.1"/>
    <property type="molecule type" value="Genomic_DNA"/>
</dbReference>
<gene>
    <name evidence="1" type="ORF">L3Q82_004064</name>
</gene>
<accession>A0ACB8X635</accession>